<evidence type="ECO:0000313" key="2">
    <source>
        <dbReference type="Proteomes" id="UP000190080"/>
    </source>
</evidence>
<dbReference type="RefSeq" id="WP_079422838.1">
    <property type="nucleotide sequence ID" value="NZ_MZGV01000011.1"/>
</dbReference>
<dbReference type="OrthoDB" id="2641611at2"/>
<proteinExistence type="predicted"/>
<gene>
    <name evidence="1" type="ORF">CLORY_14280</name>
</gene>
<dbReference type="Proteomes" id="UP000190080">
    <property type="component" value="Unassembled WGS sequence"/>
</dbReference>
<dbReference type="AlphaFoldDB" id="A0A1V4ISS3"/>
<dbReference type="EMBL" id="MZGV01000011">
    <property type="protein sequence ID" value="OPJ63062.1"/>
    <property type="molecule type" value="Genomic_DNA"/>
</dbReference>
<protein>
    <submittedName>
        <fullName evidence="1">Uncharacterized protein</fullName>
    </submittedName>
</protein>
<comment type="caution">
    <text evidence="1">The sequence shown here is derived from an EMBL/GenBank/DDBJ whole genome shotgun (WGS) entry which is preliminary data.</text>
</comment>
<sequence length="179" mass="20806">MKKILTVFLLLVLSFSIIDFKSNAYDKNSNIYLNKVLDLKLKSSTSKNKKRIFYGTWIIKKAIAYGRVTAYGNKEIKKMIGKKLTYLRHEASYDNNVLKQPYYKISSISRDEFFSYSYTDLSKLGIKKKSIKMVEIFTNKSATLSWDSTGNYCFIKNKDTLILLDGGVYFKLVRKSNEF</sequence>
<accession>A0A1V4ISS3</accession>
<name>A0A1V4ISS3_9CLOT</name>
<organism evidence="1 2">
    <name type="scientific">Clostridium oryzae</name>
    <dbReference type="NCBI Taxonomy" id="1450648"/>
    <lineage>
        <taxon>Bacteria</taxon>
        <taxon>Bacillati</taxon>
        <taxon>Bacillota</taxon>
        <taxon>Clostridia</taxon>
        <taxon>Eubacteriales</taxon>
        <taxon>Clostridiaceae</taxon>
        <taxon>Clostridium</taxon>
    </lineage>
</organism>
<reference evidence="1 2" key="1">
    <citation type="submission" date="2017-03" db="EMBL/GenBank/DDBJ databases">
        <title>Genome sequence of Clostridium oryzae DSM 28571.</title>
        <authorList>
            <person name="Poehlein A."/>
            <person name="Daniel R."/>
        </authorList>
    </citation>
    <scope>NUCLEOTIDE SEQUENCE [LARGE SCALE GENOMIC DNA]</scope>
    <source>
        <strain evidence="1 2">DSM 28571</strain>
    </source>
</reference>
<keyword evidence="2" id="KW-1185">Reference proteome</keyword>
<evidence type="ECO:0000313" key="1">
    <source>
        <dbReference type="EMBL" id="OPJ63062.1"/>
    </source>
</evidence>